<dbReference type="InterPro" id="IPR002734">
    <property type="entry name" value="RibDG_C"/>
</dbReference>
<dbReference type="PANTHER" id="PTHR38011">
    <property type="entry name" value="DIHYDROFOLATE REDUCTASE FAMILY PROTEIN (AFU_ORTHOLOGUE AFUA_8G06820)"/>
    <property type="match status" value="1"/>
</dbReference>
<evidence type="ECO:0000313" key="3">
    <source>
        <dbReference type="Proteomes" id="UP001218246"/>
    </source>
</evidence>
<protein>
    <submittedName>
        <fullName evidence="2">Dihydrofolate reductase family protein</fullName>
    </submittedName>
</protein>
<accession>A0ABT6H3R5</accession>
<keyword evidence="3" id="KW-1185">Reference proteome</keyword>
<gene>
    <name evidence="2" type="ORF">P6P90_03275</name>
</gene>
<sequence length="175" mass="19860">MEEKKVVLYIAVSVDGYIADEFGGIEWLEEAAQKGEGDNGYSVFYETVDTIVMGNATYEQVLGFDIPFPYEGKPSYVFSRTKTGKDEHVEFINSDPKTFLDRLQGDRRIWLVGGAGVLNAFMKSNTVDELRITYIPILLGKGIPLFHGGYEKTNLQLQNVTTYKEIVELHYKIER</sequence>
<proteinExistence type="predicted"/>
<evidence type="ECO:0000313" key="2">
    <source>
        <dbReference type="EMBL" id="MDG5753021.1"/>
    </source>
</evidence>
<dbReference type="Pfam" id="PF01872">
    <property type="entry name" value="RibD_C"/>
    <property type="match status" value="1"/>
</dbReference>
<dbReference type="Proteomes" id="UP001218246">
    <property type="component" value="Unassembled WGS sequence"/>
</dbReference>
<organism evidence="2 3">
    <name type="scientific">Ectobacillus antri</name>
    <dbReference type="NCBI Taxonomy" id="2486280"/>
    <lineage>
        <taxon>Bacteria</taxon>
        <taxon>Bacillati</taxon>
        <taxon>Bacillota</taxon>
        <taxon>Bacilli</taxon>
        <taxon>Bacillales</taxon>
        <taxon>Bacillaceae</taxon>
        <taxon>Ectobacillus</taxon>
    </lineage>
</organism>
<dbReference type="PANTHER" id="PTHR38011:SF11">
    <property type="entry name" value="2,5-DIAMINO-6-RIBOSYLAMINO-4(3H)-PYRIMIDINONE 5'-PHOSPHATE REDUCTASE"/>
    <property type="match status" value="1"/>
</dbReference>
<dbReference type="RefSeq" id="WP_278017969.1">
    <property type="nucleotide sequence ID" value="NZ_JARRRY010000001.1"/>
</dbReference>
<dbReference type="InterPro" id="IPR050765">
    <property type="entry name" value="Riboflavin_Biosynth_HTPR"/>
</dbReference>
<dbReference type="EMBL" id="JARULN010000001">
    <property type="protein sequence ID" value="MDG5753021.1"/>
    <property type="molecule type" value="Genomic_DNA"/>
</dbReference>
<dbReference type="InterPro" id="IPR024072">
    <property type="entry name" value="DHFR-like_dom_sf"/>
</dbReference>
<dbReference type="SUPFAM" id="SSF53597">
    <property type="entry name" value="Dihydrofolate reductase-like"/>
    <property type="match status" value="1"/>
</dbReference>
<comment type="caution">
    <text evidence="2">The sequence shown here is derived from an EMBL/GenBank/DDBJ whole genome shotgun (WGS) entry which is preliminary data.</text>
</comment>
<reference evidence="2 3" key="1">
    <citation type="submission" date="2023-04" db="EMBL/GenBank/DDBJ databases">
        <title>Ectobacillus antri isolated from activated sludge.</title>
        <authorList>
            <person name="Yan P."/>
            <person name="Liu X."/>
        </authorList>
    </citation>
    <scope>NUCLEOTIDE SEQUENCE [LARGE SCALE GENOMIC DNA]</scope>
    <source>
        <strain evidence="2 3">C18H</strain>
    </source>
</reference>
<name>A0ABT6H3R5_9BACI</name>
<dbReference type="Gene3D" id="3.40.430.10">
    <property type="entry name" value="Dihydrofolate Reductase, subunit A"/>
    <property type="match status" value="1"/>
</dbReference>
<evidence type="ECO:0000259" key="1">
    <source>
        <dbReference type="Pfam" id="PF01872"/>
    </source>
</evidence>
<feature type="domain" description="Bacterial bifunctional deaminase-reductase C-terminal" evidence="1">
    <location>
        <begin position="5"/>
        <end position="165"/>
    </location>
</feature>